<feature type="chain" id="PRO_5035801931" description="Major facilitator superfamily (MFS) profile domain-containing protein" evidence="9">
    <location>
        <begin position="21"/>
        <end position="478"/>
    </location>
</feature>
<dbReference type="InterPro" id="IPR020846">
    <property type="entry name" value="MFS_dom"/>
</dbReference>
<keyword evidence="3 8" id="KW-0812">Transmembrane</keyword>
<evidence type="ECO:0000313" key="12">
    <source>
        <dbReference type="Proteomes" id="UP000823388"/>
    </source>
</evidence>
<evidence type="ECO:0000256" key="2">
    <source>
        <dbReference type="ARBA" id="ARBA00022448"/>
    </source>
</evidence>
<evidence type="ECO:0000256" key="3">
    <source>
        <dbReference type="ARBA" id="ARBA00022692"/>
    </source>
</evidence>
<proteinExistence type="inferred from homology"/>
<comment type="subcellular location">
    <subcellularLocation>
        <location evidence="1">Membrane</location>
        <topology evidence="1">Multi-pass membrane protein</topology>
    </subcellularLocation>
</comment>
<feature type="transmembrane region" description="Helical" evidence="8">
    <location>
        <begin position="263"/>
        <end position="285"/>
    </location>
</feature>
<gene>
    <name evidence="11" type="ORF">PVAP13_2NG256700</name>
</gene>
<dbReference type="Proteomes" id="UP000823388">
    <property type="component" value="Chromosome 2N"/>
</dbReference>
<feature type="region of interest" description="Disordered" evidence="7">
    <location>
        <begin position="393"/>
        <end position="422"/>
    </location>
</feature>
<feature type="signal peptide" evidence="9">
    <location>
        <begin position="1"/>
        <end position="20"/>
    </location>
</feature>
<reference evidence="11" key="1">
    <citation type="submission" date="2020-05" db="EMBL/GenBank/DDBJ databases">
        <title>WGS assembly of Panicum virgatum.</title>
        <authorList>
            <person name="Lovell J.T."/>
            <person name="Jenkins J."/>
            <person name="Shu S."/>
            <person name="Juenger T.E."/>
            <person name="Schmutz J."/>
        </authorList>
    </citation>
    <scope>NUCLEOTIDE SEQUENCE</scope>
    <source>
        <strain evidence="11">AP13</strain>
    </source>
</reference>
<dbReference type="InterPro" id="IPR044770">
    <property type="entry name" value="MFS_spinster-like"/>
</dbReference>
<protein>
    <recommendedName>
        <fullName evidence="10">Major facilitator superfamily (MFS) profile domain-containing protein</fullName>
    </recommendedName>
</protein>
<dbReference type="Pfam" id="PF07690">
    <property type="entry name" value="MFS_1"/>
    <property type="match status" value="1"/>
</dbReference>
<evidence type="ECO:0000256" key="9">
    <source>
        <dbReference type="SAM" id="SignalP"/>
    </source>
</evidence>
<sequence>MGGTRSAWGRQRQWTLSLVTAAALLESSDENLLPAMFRDVGAALGASPASLGSIALCRALVQALCYPLAMWAAARFHRARVVAAGTFLCAAATALVGASTTVLQMAVARGSSGIGMALVLPAVYSLVADCSNDDTRGSTFGWVFLVQSLGGAMGTSLGVLLGPTDFFGVPGWRLAFHGLALVSVAIAAATWLLAADSRPGTRNAAKAAPTVAELAREARAVVSVPTFWIIVAQGAAAQVPWLALTFMAMWLELVGFTDRETTVITSLNCLSNGLGSVLAGFAGDVAARWFPDTGRVALAQASNASTVPLAALLLLLARPSWPLAVAVYAGGFFLLGGAMASTSSPILAEIVPEKARTATYALDMFLENVVASFGTPVVGILAERVFGYQPRAASGGAADGRTRPLWGRRSSRRSPCRGPSAASCTRCCTGHTPRTGGARRWRRPPWPCRRRRVTRRRTAAKKVGLPMMASTSSSPCYP</sequence>
<evidence type="ECO:0000256" key="8">
    <source>
        <dbReference type="SAM" id="Phobius"/>
    </source>
</evidence>
<feature type="transmembrane region" description="Helical" evidence="8">
    <location>
        <begin position="174"/>
        <end position="194"/>
    </location>
</feature>
<feature type="transmembrane region" description="Helical" evidence="8">
    <location>
        <begin position="106"/>
        <end position="127"/>
    </location>
</feature>
<dbReference type="InterPro" id="IPR036259">
    <property type="entry name" value="MFS_trans_sf"/>
</dbReference>
<evidence type="ECO:0000313" key="11">
    <source>
        <dbReference type="EMBL" id="KAG2633979.1"/>
    </source>
</evidence>
<feature type="transmembrane region" description="Helical" evidence="8">
    <location>
        <begin position="297"/>
        <end position="317"/>
    </location>
</feature>
<evidence type="ECO:0000259" key="10">
    <source>
        <dbReference type="PROSITE" id="PS50850"/>
    </source>
</evidence>
<dbReference type="PANTHER" id="PTHR23505">
    <property type="entry name" value="SPINSTER"/>
    <property type="match status" value="1"/>
</dbReference>
<feature type="transmembrane region" description="Helical" evidence="8">
    <location>
        <begin position="81"/>
        <end position="100"/>
    </location>
</feature>
<dbReference type="PROSITE" id="PS50850">
    <property type="entry name" value="MFS"/>
    <property type="match status" value="1"/>
</dbReference>
<feature type="transmembrane region" description="Helical" evidence="8">
    <location>
        <begin position="139"/>
        <end position="162"/>
    </location>
</feature>
<evidence type="ECO:0000256" key="1">
    <source>
        <dbReference type="ARBA" id="ARBA00004141"/>
    </source>
</evidence>
<accession>A0A8T0VQT8</accession>
<dbReference type="PANTHER" id="PTHR23505:SF59">
    <property type="entry name" value="MAJOR FACILITATOR SUPERFAMILY PROTEIN"/>
    <property type="match status" value="1"/>
</dbReference>
<feature type="transmembrane region" description="Helical" evidence="8">
    <location>
        <begin position="226"/>
        <end position="251"/>
    </location>
</feature>
<keyword evidence="5 8" id="KW-0472">Membrane</keyword>
<dbReference type="Gene3D" id="1.20.1250.20">
    <property type="entry name" value="MFS general substrate transporter like domains"/>
    <property type="match status" value="1"/>
</dbReference>
<feature type="transmembrane region" description="Helical" evidence="8">
    <location>
        <begin position="323"/>
        <end position="348"/>
    </location>
</feature>
<keyword evidence="12" id="KW-1185">Reference proteome</keyword>
<dbReference type="SUPFAM" id="SSF103473">
    <property type="entry name" value="MFS general substrate transporter"/>
    <property type="match status" value="1"/>
</dbReference>
<keyword evidence="9" id="KW-0732">Signal</keyword>
<organism evidence="11 12">
    <name type="scientific">Panicum virgatum</name>
    <name type="common">Blackwell switchgrass</name>
    <dbReference type="NCBI Taxonomy" id="38727"/>
    <lineage>
        <taxon>Eukaryota</taxon>
        <taxon>Viridiplantae</taxon>
        <taxon>Streptophyta</taxon>
        <taxon>Embryophyta</taxon>
        <taxon>Tracheophyta</taxon>
        <taxon>Spermatophyta</taxon>
        <taxon>Magnoliopsida</taxon>
        <taxon>Liliopsida</taxon>
        <taxon>Poales</taxon>
        <taxon>Poaceae</taxon>
        <taxon>PACMAD clade</taxon>
        <taxon>Panicoideae</taxon>
        <taxon>Panicodae</taxon>
        <taxon>Paniceae</taxon>
        <taxon>Panicinae</taxon>
        <taxon>Panicum</taxon>
        <taxon>Panicum sect. Hiantes</taxon>
    </lineage>
</organism>
<keyword evidence="2" id="KW-0813">Transport</keyword>
<evidence type="ECO:0000256" key="4">
    <source>
        <dbReference type="ARBA" id="ARBA00022989"/>
    </source>
</evidence>
<evidence type="ECO:0000256" key="6">
    <source>
        <dbReference type="ARBA" id="ARBA00024338"/>
    </source>
</evidence>
<keyword evidence="4 8" id="KW-1133">Transmembrane helix</keyword>
<comment type="caution">
    <text evidence="11">The sequence shown here is derived from an EMBL/GenBank/DDBJ whole genome shotgun (WGS) entry which is preliminary data.</text>
</comment>
<dbReference type="AlphaFoldDB" id="A0A8T0VQT8"/>
<comment type="similarity">
    <text evidence="6">Belongs to the major facilitator superfamily. Spinster (TC 2.A.1.49) family.</text>
</comment>
<evidence type="ECO:0000256" key="7">
    <source>
        <dbReference type="SAM" id="MobiDB-lite"/>
    </source>
</evidence>
<dbReference type="GO" id="GO:0016020">
    <property type="term" value="C:membrane"/>
    <property type="evidence" value="ECO:0007669"/>
    <property type="project" value="UniProtKB-SubCell"/>
</dbReference>
<dbReference type="GO" id="GO:0022857">
    <property type="term" value="F:transmembrane transporter activity"/>
    <property type="evidence" value="ECO:0007669"/>
    <property type="project" value="InterPro"/>
</dbReference>
<dbReference type="EMBL" id="CM029040">
    <property type="protein sequence ID" value="KAG2633979.1"/>
    <property type="molecule type" value="Genomic_DNA"/>
</dbReference>
<evidence type="ECO:0000256" key="5">
    <source>
        <dbReference type="ARBA" id="ARBA00023136"/>
    </source>
</evidence>
<name>A0A8T0VQT8_PANVG</name>
<dbReference type="InterPro" id="IPR011701">
    <property type="entry name" value="MFS"/>
</dbReference>
<feature type="domain" description="Major facilitator superfamily (MFS) profile" evidence="10">
    <location>
        <begin position="15"/>
        <end position="412"/>
    </location>
</feature>